<protein>
    <submittedName>
        <fullName evidence="1">Uncharacterized protein</fullName>
    </submittedName>
</protein>
<dbReference type="EMBL" id="NCVQ01000001">
    <property type="protein sequence ID" value="PWZ55727.1"/>
    <property type="molecule type" value="Genomic_DNA"/>
</dbReference>
<gene>
    <name evidence="1" type="ORF">Zm00014a_003524</name>
</gene>
<sequence>MCHIKCLNSYYKY</sequence>
<comment type="caution">
    <text evidence="1">The sequence shown here is derived from an EMBL/GenBank/DDBJ whole genome shotgun (WGS) entry which is preliminary data.</text>
</comment>
<evidence type="ECO:0000313" key="1">
    <source>
        <dbReference type="EMBL" id="PWZ55727.1"/>
    </source>
</evidence>
<dbReference type="Proteomes" id="UP000251960">
    <property type="component" value="Chromosome 1"/>
</dbReference>
<accession>A0A317YAM2</accession>
<organism evidence="1">
    <name type="scientific">Zea mays</name>
    <name type="common">Maize</name>
    <dbReference type="NCBI Taxonomy" id="4577"/>
    <lineage>
        <taxon>Eukaryota</taxon>
        <taxon>Viridiplantae</taxon>
        <taxon>Streptophyta</taxon>
        <taxon>Embryophyta</taxon>
        <taxon>Tracheophyta</taxon>
        <taxon>Spermatophyta</taxon>
        <taxon>Magnoliopsida</taxon>
        <taxon>Liliopsida</taxon>
        <taxon>Poales</taxon>
        <taxon>Poaceae</taxon>
        <taxon>PACMAD clade</taxon>
        <taxon>Panicoideae</taxon>
        <taxon>Andropogonodae</taxon>
        <taxon>Andropogoneae</taxon>
        <taxon>Tripsacinae</taxon>
        <taxon>Zea</taxon>
    </lineage>
</organism>
<proteinExistence type="predicted"/>
<reference evidence="1" key="1">
    <citation type="journal article" date="2018" name="Nat. Genet.">
        <title>Extensive intraspecific gene order and gene structural variations between Mo17 and other maize genomes.</title>
        <authorList>
            <person name="Sun S."/>
            <person name="Zhou Y."/>
            <person name="Chen J."/>
            <person name="Shi J."/>
            <person name="Zhao H."/>
            <person name="Zhao H."/>
            <person name="Song W."/>
            <person name="Zhang M."/>
            <person name="Cui Y."/>
            <person name="Dong X."/>
            <person name="Liu H."/>
            <person name="Ma X."/>
            <person name="Jiao Y."/>
            <person name="Wang B."/>
            <person name="Wei X."/>
            <person name="Stein J.C."/>
            <person name="Glaubitz J.C."/>
            <person name="Lu F."/>
            <person name="Yu G."/>
            <person name="Liang C."/>
            <person name="Fengler K."/>
            <person name="Li B."/>
            <person name="Rafalski A."/>
            <person name="Schnable P.S."/>
            <person name="Ware D.H."/>
            <person name="Buckler E.S."/>
            <person name="Lai J."/>
        </authorList>
    </citation>
    <scope>NUCLEOTIDE SEQUENCE [LARGE SCALE GENOMIC DNA]</scope>
    <source>
        <tissue evidence="1">Seedling</tissue>
    </source>
</reference>
<name>A0A317YAM2_MAIZE</name>